<dbReference type="EMBL" id="CP015625">
    <property type="protein sequence ID" value="AQT46966.1"/>
    <property type="molecule type" value="Genomic_DNA"/>
</dbReference>
<dbReference type="STRING" id="1686310.BBC0244_008330"/>
<proteinExistence type="predicted"/>
<keyword evidence="2" id="KW-1185">Reference proteome</keyword>
<organism evidence="1 2">
    <name type="scientific">Bartonella choladocola</name>
    <dbReference type="NCBI Taxonomy" id="2750995"/>
    <lineage>
        <taxon>Bacteria</taxon>
        <taxon>Pseudomonadati</taxon>
        <taxon>Pseudomonadota</taxon>
        <taxon>Alphaproteobacteria</taxon>
        <taxon>Hyphomicrobiales</taxon>
        <taxon>Bartonellaceae</taxon>
        <taxon>Bartonella</taxon>
    </lineage>
</organism>
<protein>
    <recommendedName>
        <fullName evidence="3">Tyrosine specific protein phosphatases domain-containing protein</fullName>
    </recommendedName>
</protein>
<evidence type="ECO:0000313" key="2">
    <source>
        <dbReference type="Proteomes" id="UP000189632"/>
    </source>
</evidence>
<dbReference type="SUPFAM" id="SSF52799">
    <property type="entry name" value="(Phosphotyrosine protein) phosphatases II"/>
    <property type="match status" value="1"/>
</dbReference>
<dbReference type="AlphaFoldDB" id="A0A1U9MGI9"/>
<dbReference type="OrthoDB" id="9794527at2"/>
<dbReference type="Proteomes" id="UP000189632">
    <property type="component" value="Chromosome"/>
</dbReference>
<dbReference type="KEGG" id="bapi:BBC0122_008400"/>
<sequence>MAYLVVSPLSKLAETALRHSPRELVTLMNKGTAMERPAMIAENCHYYLEFNDINEPQDGLVAPTETEIYKLLDIAGNWNRSHPLLINCFLGISRSTAAAFLMACALQPQKSEADIAKLLRQNSATATPNKLMVALADKILGRGGRMSAAIADIGRGAEAFEGTPFILPIENQAG</sequence>
<evidence type="ECO:0000313" key="1">
    <source>
        <dbReference type="EMBL" id="AQT46966.1"/>
    </source>
</evidence>
<gene>
    <name evidence="1" type="ORF">BBC0122_008400</name>
</gene>
<name>A0A1U9MGI9_9HYPH</name>
<reference evidence="1 2" key="1">
    <citation type="submission" date="2016-11" db="EMBL/GenBank/DDBJ databases">
        <title>Comparative genomics of Bartonella apis.</title>
        <authorList>
            <person name="Engel P."/>
        </authorList>
    </citation>
    <scope>NUCLEOTIDE SEQUENCE [LARGE SCALE GENOMIC DNA]</scope>
    <source>
        <strain evidence="1 2">BBC0122</strain>
    </source>
</reference>
<accession>A0A1U9MGI9</accession>
<dbReference type="InterPro" id="IPR029021">
    <property type="entry name" value="Prot-tyrosine_phosphatase-like"/>
</dbReference>
<evidence type="ECO:0008006" key="3">
    <source>
        <dbReference type="Google" id="ProtNLM"/>
    </source>
</evidence>